<gene>
    <name evidence="2" type="ORF">ANSO36C_09540</name>
</gene>
<dbReference type="Pfam" id="PF14252">
    <property type="entry name" value="DUF4347"/>
    <property type="match status" value="1"/>
</dbReference>
<dbReference type="InterPro" id="IPR025592">
    <property type="entry name" value="DUF4347"/>
</dbReference>
<organism evidence="2 3">
    <name type="scientific">Nostoc cf. commune SO-36</name>
    <dbReference type="NCBI Taxonomy" id="449208"/>
    <lineage>
        <taxon>Bacteria</taxon>
        <taxon>Bacillati</taxon>
        <taxon>Cyanobacteriota</taxon>
        <taxon>Cyanophyceae</taxon>
        <taxon>Nostocales</taxon>
        <taxon>Nostocaceae</taxon>
        <taxon>Nostoc</taxon>
    </lineage>
</organism>
<evidence type="ECO:0000259" key="1">
    <source>
        <dbReference type="Pfam" id="PF14252"/>
    </source>
</evidence>
<feature type="domain" description="DUF4347" evidence="1">
    <location>
        <begin position="114"/>
        <end position="267"/>
    </location>
</feature>
<accession>A0ABN6PZG9</accession>
<dbReference type="Proteomes" id="UP001055453">
    <property type="component" value="Chromosome"/>
</dbReference>
<dbReference type="EMBL" id="AP025732">
    <property type="protein sequence ID" value="BDI15152.1"/>
    <property type="molecule type" value="Genomic_DNA"/>
</dbReference>
<sequence>MNNNEHSIFETQNHPLLPNPLAFQDPFETSTTSRIPGGISSLELAEALDSSRLEPTNWVKGISDPLLKNTNFNSDNSSTKILYQNIDGLIVGQLQIGDVLTNSRRTTQTPARELVFIDAGVENSQQILSGVNPLAEVVYLNDNEDGVEQISQILRERQNIGTIHIVSHGDEAKLQLGTTSLNSKNLKQYAKQIRGWGDALTDTADILVYGCDIAAGNDGKKFVTQLSRLTGADVAASDNLTGASNLGGDWELEYTTGSIEANTLTSDYHQVLFTPTTIQELYNAWRSNTLPDLSSIQLKLDSNSVLNGTVTIASNDSNLLKLTGTNLSSSIGTGLSTADSSDDKGFNFTNATLNLSLNADFTYTYSLSGQAALNNFAELTLSADNITATGTQDGTTVNLTNFQLGVGNVTRLSGSTLVYNAENEQLNFAATNTSAFIGHGANTPDTNDNTGLTISNGTFNLSAISGQSYTYEVSSGLVSLTGSSTLSFSADGVTATGNASNTTVTLNNYALKVDDVASLSGTTLEFSAEKDANGLSLTLAGENVNGFIGYGAATNDTADDVGVAVSDVGFSLTLNSDKTYDYSLSSNSVVTRGIDGLTLLSQNVTAVGNQNSINFTTGVFELSLGDLTRISGESLLFTTQQTANGKTVSFIADSIAALIGYGANTVDITDDVGLSVANADITININANKTYDYSIINADIDFTGIDGLTLSAQQVNIIGDVNNSAVSTGGFELGLGNIAWVSGDALAFKAQKTADGKAIALNTTNISALIGYGTDTETTADDLGISVTNGNLNLGIKADKTYNYNLTNANVAVVGIDGVTLSANTINASGDHSNISLNLSNTTLGLDNFISLSGASLEFQVADNGTDKTVSFIGADLAAFTGFGAETATTSDDVGLDISNADLNLQFNADNTYSYNLANAAVAVRGIPELTLSADTVNVSGDHTGTSFNLSLNNAVLGLSNLMNLNAASLKFTVEGIGANRTVTFKGEDLSAFVGYGAESITTSDDIGLAIANADFDLRFNGDNTYRYSLENASIAVRGIDGLTLSADAVNATGDGNNTLVSLTNAKLGLGNLLSLSGASLEFNVEKTGSGKNITFNGENLSAFAGYGAATSDTSDDIGLAISNADLDLVLNADKTYFYKLDNADVAVSGINGLALTTESVSATGDKDNLSVSTGSYELALGNVVRVKGDALAFSAENGQPFTFNTTNASALVGYGANTTTVTDDIGLSVTNANLDVTLNTDKTYNYSIANANASLLGVDGLTLTVNQVNITGDQTNATVATGSFKIGVDGVGYIQGDGLAFDPSKNGTDPLRIAAIGVEAFVGAGGGTDQASGIQLSNGDLGLVIFANDRSSYALVARGEAVLLGTEDLTLEGSLALRINYTGQTVNETIALSGGNTLDVVFGQGQENQLRVEGTVNAEIAGNVAFGGEFSMELFKQKTVGAQNVTSTLNNQNLTLAERQTAISESLYQQLRSTLATEKARLEAENSIVESISATVDGFAFNEDYVDIAGDHLRMDQPHGFVTG</sequence>
<keyword evidence="3" id="KW-1185">Reference proteome</keyword>
<evidence type="ECO:0000313" key="2">
    <source>
        <dbReference type="EMBL" id="BDI15152.1"/>
    </source>
</evidence>
<dbReference type="RefSeq" id="WP_251958612.1">
    <property type="nucleotide sequence ID" value="NZ_AP025732.1"/>
</dbReference>
<reference evidence="2" key="1">
    <citation type="submission" date="2022-04" db="EMBL/GenBank/DDBJ databases">
        <title>Complete genome sequence of a cyanobacterium, Nostoc sp. SO-36, isolated in Antarctica.</title>
        <authorList>
            <person name="Kanesaki Y."/>
            <person name="Effendi D."/>
            <person name="Sakamoto T."/>
            <person name="Ohtani S."/>
            <person name="Awai K."/>
        </authorList>
    </citation>
    <scope>NUCLEOTIDE SEQUENCE</scope>
    <source>
        <strain evidence="2">SO-36</strain>
    </source>
</reference>
<protein>
    <recommendedName>
        <fullName evidence="1">DUF4347 domain-containing protein</fullName>
    </recommendedName>
</protein>
<proteinExistence type="predicted"/>
<name>A0ABN6PZG9_NOSCO</name>
<evidence type="ECO:0000313" key="3">
    <source>
        <dbReference type="Proteomes" id="UP001055453"/>
    </source>
</evidence>